<dbReference type="RefSeq" id="WP_111566250.1">
    <property type="nucleotide sequence ID" value="NZ_QLMI01000002.1"/>
</dbReference>
<feature type="signal peptide" evidence="2">
    <location>
        <begin position="1"/>
        <end position="21"/>
    </location>
</feature>
<dbReference type="OrthoDB" id="1056765at2"/>
<reference evidence="4 5" key="1">
    <citation type="submission" date="2018-06" db="EMBL/GenBank/DDBJ databases">
        <title>Genomic Encyclopedia of Type Strains, Phase III (KMG-III): the genomes of soil and plant-associated and newly described type strains.</title>
        <authorList>
            <person name="Whitman W."/>
        </authorList>
    </citation>
    <scope>NUCLEOTIDE SEQUENCE [LARGE SCALE GENOMIC DNA]</scope>
    <source>
        <strain evidence="4 5">CGMCC 1.12398</strain>
    </source>
</reference>
<dbReference type="PROSITE" id="PS51841">
    <property type="entry name" value="LTD"/>
    <property type="match status" value="1"/>
</dbReference>
<keyword evidence="5" id="KW-1185">Reference proteome</keyword>
<dbReference type="InterPro" id="IPR036415">
    <property type="entry name" value="Lamin_tail_dom_sf"/>
</dbReference>
<dbReference type="AlphaFoldDB" id="A0A327YV77"/>
<evidence type="ECO:0000256" key="1">
    <source>
        <dbReference type="ARBA" id="ARBA00022729"/>
    </source>
</evidence>
<dbReference type="SUPFAM" id="SSF74853">
    <property type="entry name" value="Lamin A/C globular tail domain"/>
    <property type="match status" value="1"/>
</dbReference>
<evidence type="ECO:0000313" key="5">
    <source>
        <dbReference type="Proteomes" id="UP000249620"/>
    </source>
</evidence>
<gene>
    <name evidence="4" type="ORF">B0I03_102332</name>
</gene>
<dbReference type="InterPro" id="IPR026444">
    <property type="entry name" value="Secre_tail"/>
</dbReference>
<dbReference type="Proteomes" id="UP000249620">
    <property type="component" value="Unassembled WGS sequence"/>
</dbReference>
<dbReference type="Pfam" id="PF18942">
    <property type="entry name" value="DUF5689"/>
    <property type="match status" value="1"/>
</dbReference>
<accession>A0A327YV77</accession>
<evidence type="ECO:0000259" key="3">
    <source>
        <dbReference type="PROSITE" id="PS51841"/>
    </source>
</evidence>
<protein>
    <submittedName>
        <fullName evidence="4">Putative secreted protein (Por secretion system target)</fullName>
    </submittedName>
</protein>
<dbReference type="Pfam" id="PF00932">
    <property type="entry name" value="LTD"/>
    <property type="match status" value="1"/>
</dbReference>
<sequence>MKKLYFLSLTLLMSFLSFGQATDLIISEYAEGTSGNSKYIEIFNGTGADVDLAGYRIWMISNGGTWPESSINLTGILANNDTYVIANNATDVPGADLYNGTVTWNGDDAVGLAKDISTVWTLIDAVGTDGTDPGTGWNVAGITNATANNKLIRKATVCSPNTNWTASAGTDAASSEWEVSAYATGAAVNGHTNSCSTDPTLNITSPINATIFNPNTTNVNVVLSVNNFNVANGTGDGHIHYTVNGGGVVMKYDTDPIAIPVVAGNSYSVFVELVDNSHQPIIPAVNATVTFEVASLNVVTDLAALRADVIANGAGKYYQVSSNPVITYARSSTYRNQKYIQDATAGILIDDVPGTISTPMVAGDAISGLKGQASLFSGVLQLLPLENATVASSGNVVTPQVVTAADIVANVETYESELVQINNATFTTADGTITFAASTNYNLNDGSDIAFRSLFAEADYIGQVVPQGAANRVVLVAEFNGTPQVVSRSLADVTLSSSSFDAIEGLTMYPNPLKGNTLYLTSTANASMSVQIFDVLGKEVVKSNVMNNSVNISGLNAGIYIVKVTEEGKTATRKLVIQ</sequence>
<feature type="domain" description="LTD" evidence="3">
    <location>
        <begin position="17"/>
        <end position="155"/>
    </location>
</feature>
<dbReference type="InterPro" id="IPR001322">
    <property type="entry name" value="Lamin_tail_dom"/>
</dbReference>
<proteinExistence type="predicted"/>
<feature type="chain" id="PRO_5016333906" evidence="2">
    <location>
        <begin position="22"/>
        <end position="578"/>
    </location>
</feature>
<organism evidence="4 5">
    <name type="scientific">Flavobacterium aquaticum</name>
    <dbReference type="NCBI Taxonomy" id="1236486"/>
    <lineage>
        <taxon>Bacteria</taxon>
        <taxon>Pseudomonadati</taxon>
        <taxon>Bacteroidota</taxon>
        <taxon>Flavobacteriia</taxon>
        <taxon>Flavobacteriales</taxon>
        <taxon>Flavobacteriaceae</taxon>
        <taxon>Flavobacterium</taxon>
    </lineage>
</organism>
<dbReference type="Pfam" id="PF18962">
    <property type="entry name" value="Por_Secre_tail"/>
    <property type="match status" value="1"/>
</dbReference>
<comment type="caution">
    <text evidence="4">The sequence shown here is derived from an EMBL/GenBank/DDBJ whole genome shotgun (WGS) entry which is preliminary data.</text>
</comment>
<name>A0A327YV77_9FLAO</name>
<dbReference type="InterPro" id="IPR043744">
    <property type="entry name" value="DUF5689"/>
</dbReference>
<evidence type="ECO:0000256" key="2">
    <source>
        <dbReference type="SAM" id="SignalP"/>
    </source>
</evidence>
<evidence type="ECO:0000313" key="4">
    <source>
        <dbReference type="EMBL" id="RAK24471.1"/>
    </source>
</evidence>
<keyword evidence="1 2" id="KW-0732">Signal</keyword>
<dbReference type="NCBIfam" id="TIGR04183">
    <property type="entry name" value="Por_Secre_tail"/>
    <property type="match status" value="1"/>
</dbReference>
<dbReference type="EMBL" id="QLMI01000002">
    <property type="protein sequence ID" value="RAK24471.1"/>
    <property type="molecule type" value="Genomic_DNA"/>
</dbReference>